<reference evidence="6" key="1">
    <citation type="submission" date="2024-07" db="EMBL/GenBank/DDBJ databases">
        <title>Transcriptome-metabolome Combined Analysis of Central carbon metabolites in Anoectochilus roxburghii under Salt stress.</title>
        <authorList>
            <person name="Li H."/>
            <person name="Lin J."/>
            <person name="Huang H."/>
        </authorList>
    </citation>
    <scope>NUCLEOTIDE SEQUENCE</scope>
</reference>
<dbReference type="Gene3D" id="3.40.50.2000">
    <property type="entry name" value="Glycogen Phosphorylase B"/>
    <property type="match status" value="2"/>
</dbReference>
<evidence type="ECO:0000256" key="1">
    <source>
        <dbReference type="ARBA" id="ARBA00009995"/>
    </source>
</evidence>
<dbReference type="PANTHER" id="PTHR48048:SF30">
    <property type="entry name" value="GLYCOSYLTRANSFERASE"/>
    <property type="match status" value="1"/>
</dbReference>
<organism evidence="6">
    <name type="scientific">Anoectochilus roxburghii</name>
    <dbReference type="NCBI Taxonomy" id="569774"/>
    <lineage>
        <taxon>Eukaryota</taxon>
        <taxon>Viridiplantae</taxon>
        <taxon>Streptophyta</taxon>
        <taxon>Embryophyta</taxon>
        <taxon>Tracheophyta</taxon>
        <taxon>Spermatophyta</taxon>
        <taxon>Magnoliopsida</taxon>
        <taxon>Liliopsida</taxon>
        <taxon>Asparagales</taxon>
        <taxon>Orchidaceae</taxon>
        <taxon>Orchidoideae</taxon>
        <taxon>Cranichideae</taxon>
        <taxon>Goodyerinae</taxon>
        <taxon>Anoectochilus</taxon>
    </lineage>
</organism>
<accession>A0AAU8GRT5</accession>
<evidence type="ECO:0000256" key="3">
    <source>
        <dbReference type="ARBA" id="ARBA00022679"/>
    </source>
</evidence>
<evidence type="ECO:0000313" key="6">
    <source>
        <dbReference type="EMBL" id="XCH44519.1"/>
    </source>
</evidence>
<keyword evidence="2 4" id="KW-0328">Glycosyltransferase</keyword>
<protein>
    <recommendedName>
        <fullName evidence="5">Glycosyltransferase</fullName>
        <ecNumber evidence="5">2.4.1.-</ecNumber>
    </recommendedName>
</protein>
<keyword evidence="3 4" id="KW-0808">Transferase</keyword>
<dbReference type="GO" id="GO:0035251">
    <property type="term" value="F:UDP-glucosyltransferase activity"/>
    <property type="evidence" value="ECO:0007669"/>
    <property type="project" value="InterPro"/>
</dbReference>
<dbReference type="FunFam" id="3.40.50.2000:FF:000056">
    <property type="entry name" value="Glycosyltransferase"/>
    <property type="match status" value="1"/>
</dbReference>
<dbReference type="PANTHER" id="PTHR48048">
    <property type="entry name" value="GLYCOSYLTRANSFERASE"/>
    <property type="match status" value="1"/>
</dbReference>
<proteinExistence type="evidence at transcript level"/>
<dbReference type="Pfam" id="PF00201">
    <property type="entry name" value="UDPGT"/>
    <property type="match status" value="1"/>
</dbReference>
<dbReference type="CDD" id="cd03784">
    <property type="entry name" value="GT1_Gtf-like"/>
    <property type="match status" value="1"/>
</dbReference>
<evidence type="ECO:0000256" key="4">
    <source>
        <dbReference type="RuleBase" id="RU003718"/>
    </source>
</evidence>
<dbReference type="AlphaFoldDB" id="A0AAU8GRT5"/>
<comment type="similarity">
    <text evidence="1 4">Belongs to the UDP-glycosyltransferase family.</text>
</comment>
<dbReference type="InterPro" id="IPR035595">
    <property type="entry name" value="UDP_glycos_trans_CS"/>
</dbReference>
<dbReference type="EMBL" id="PP973867">
    <property type="protein sequence ID" value="XCH44519.1"/>
    <property type="molecule type" value="mRNA"/>
</dbReference>
<dbReference type="PROSITE" id="PS00375">
    <property type="entry name" value="UDPGT"/>
    <property type="match status" value="1"/>
</dbReference>
<evidence type="ECO:0000256" key="2">
    <source>
        <dbReference type="ARBA" id="ARBA00022676"/>
    </source>
</evidence>
<dbReference type="InterPro" id="IPR002213">
    <property type="entry name" value="UDP_glucos_trans"/>
</dbReference>
<dbReference type="SUPFAM" id="SSF53756">
    <property type="entry name" value="UDP-Glycosyltransferase/glycogen phosphorylase"/>
    <property type="match status" value="1"/>
</dbReference>
<sequence length="456" mass="49357">MEKKKSNLAFLPTPAVGHIQSTVEFAKRLLLHPSASGQLSVTFLLTPAAASLFPFLVPPTNVEIAVHLLPDIEVPTLDATDGIEDLISLYFQLYAPHVESALAAISASAVIIDLFATAVIDAAKDLNIPAYVFFTSNAAMLALTLHLPALCNELPEELWTFPGEVKVSGLAPIPAISMPCPLMKKKNRCCTCFIYHGQRFKELRGIIPNTFWAIEQQVLSAIESDKSVPPVHPIGPVLCVDSAAAGGEGDECLLWLDTQPAGSVVFLCFGSMGRMTAAQAAEAAAGIERSGHRFLWSLRLAEGEGEGLPLGFRERMNGRGMVLERWVPQVEVLGHAAVGGFVTHGGWNSCLESLWHGVPMVVWPMYAEQHLNAFMMAADMGVAAEIKADRRLGGWVTAQEVETKVRGLMGESEEGRKVRERVREIKEASRAAVDIGGSSWAALEKLVGELLSEREE</sequence>
<dbReference type="InterPro" id="IPR050481">
    <property type="entry name" value="UDP-glycosyltransf_plant"/>
</dbReference>
<gene>
    <name evidence="6" type="primary">UGT71K2</name>
</gene>
<name>A0AAU8GRT5_9ASPA</name>
<evidence type="ECO:0000256" key="5">
    <source>
        <dbReference type="RuleBase" id="RU362057"/>
    </source>
</evidence>
<dbReference type="EC" id="2.4.1.-" evidence="5"/>